<dbReference type="PRINTS" id="PR00604">
    <property type="entry name" value="CYTCHRMECIAB"/>
</dbReference>
<proteinExistence type="predicted"/>
<dbReference type="AlphaFoldDB" id="A0A7W4IQ75"/>
<gene>
    <name evidence="9" type="ORF">HLH36_01425</name>
</gene>
<evidence type="ECO:0000256" key="4">
    <source>
        <dbReference type="ARBA" id="ARBA00022982"/>
    </source>
</evidence>
<evidence type="ECO:0000313" key="10">
    <source>
        <dbReference type="Proteomes" id="UP000559860"/>
    </source>
</evidence>
<dbReference type="PANTHER" id="PTHR11961">
    <property type="entry name" value="CYTOCHROME C"/>
    <property type="match status" value="1"/>
</dbReference>
<keyword evidence="2 6" id="KW-0349">Heme</keyword>
<dbReference type="InterPro" id="IPR002327">
    <property type="entry name" value="Cyt_c_1A/1B"/>
</dbReference>
<evidence type="ECO:0000313" key="9">
    <source>
        <dbReference type="EMBL" id="MBB2167026.1"/>
    </source>
</evidence>
<evidence type="ECO:0000256" key="7">
    <source>
        <dbReference type="SAM" id="SignalP"/>
    </source>
</evidence>
<evidence type="ECO:0000256" key="1">
    <source>
        <dbReference type="ARBA" id="ARBA00022448"/>
    </source>
</evidence>
<keyword evidence="10" id="KW-1185">Reference proteome</keyword>
<dbReference type="PROSITE" id="PS51007">
    <property type="entry name" value="CYTC"/>
    <property type="match status" value="1"/>
</dbReference>
<dbReference type="Proteomes" id="UP000559860">
    <property type="component" value="Unassembled WGS sequence"/>
</dbReference>
<protein>
    <submittedName>
        <fullName evidence="9">C-type cytochrome</fullName>
    </submittedName>
</protein>
<keyword evidence="3 6" id="KW-0479">Metal-binding</keyword>
<name>A0A7W4IQ75_9PROT</name>
<evidence type="ECO:0000259" key="8">
    <source>
        <dbReference type="PROSITE" id="PS51007"/>
    </source>
</evidence>
<dbReference type="InterPro" id="IPR009056">
    <property type="entry name" value="Cyt_c-like_dom"/>
</dbReference>
<keyword evidence="1" id="KW-0813">Transport</keyword>
<evidence type="ECO:0000256" key="6">
    <source>
        <dbReference type="PROSITE-ProRule" id="PRU00433"/>
    </source>
</evidence>
<dbReference type="Pfam" id="PF00034">
    <property type="entry name" value="Cytochrom_C"/>
    <property type="match status" value="1"/>
</dbReference>
<evidence type="ECO:0000256" key="2">
    <source>
        <dbReference type="ARBA" id="ARBA00022617"/>
    </source>
</evidence>
<feature type="domain" description="Cytochrome c" evidence="8">
    <location>
        <begin position="38"/>
        <end position="140"/>
    </location>
</feature>
<dbReference type="SUPFAM" id="SSF46626">
    <property type="entry name" value="Cytochrome c"/>
    <property type="match status" value="1"/>
</dbReference>
<dbReference type="RefSeq" id="WP_182984708.1">
    <property type="nucleotide sequence ID" value="NZ_JABEQD010000001.1"/>
</dbReference>
<feature type="chain" id="PRO_5031390427" evidence="7">
    <location>
        <begin position="27"/>
        <end position="143"/>
    </location>
</feature>
<organism evidence="9 10">
    <name type="scientific">Gluconacetobacter aggeris</name>
    <dbReference type="NCBI Taxonomy" id="1286186"/>
    <lineage>
        <taxon>Bacteria</taxon>
        <taxon>Pseudomonadati</taxon>
        <taxon>Pseudomonadota</taxon>
        <taxon>Alphaproteobacteria</taxon>
        <taxon>Acetobacterales</taxon>
        <taxon>Acetobacteraceae</taxon>
        <taxon>Gluconacetobacter</taxon>
    </lineage>
</organism>
<dbReference type="GO" id="GO:0009055">
    <property type="term" value="F:electron transfer activity"/>
    <property type="evidence" value="ECO:0007669"/>
    <property type="project" value="InterPro"/>
</dbReference>
<keyword evidence="5 6" id="KW-0408">Iron</keyword>
<reference evidence="9 10" key="1">
    <citation type="submission" date="2020-04" db="EMBL/GenBank/DDBJ databases">
        <title>Description of novel Gluconacetobacter.</title>
        <authorList>
            <person name="Sombolestani A."/>
        </authorList>
    </citation>
    <scope>NUCLEOTIDE SEQUENCE [LARGE SCALE GENOMIC DNA]</scope>
    <source>
        <strain evidence="9 10">LMG 27801</strain>
    </source>
</reference>
<evidence type="ECO:0000256" key="5">
    <source>
        <dbReference type="ARBA" id="ARBA00023004"/>
    </source>
</evidence>
<evidence type="ECO:0000256" key="3">
    <source>
        <dbReference type="ARBA" id="ARBA00022723"/>
    </source>
</evidence>
<sequence length="143" mass="15458">MSKRMFLFLTLSTLTGGLPVITMCGAAETPFATLVQHGDRARGRDLADGMCSECHNFDRGGAAMIGPNLYAIQGRPVASMADFNFSPALLAHKSQVWTVDTLSAWLKNPAAFAPGTRMAFDGITDDRDRADIVAYLDSLSDRK</sequence>
<keyword evidence="7" id="KW-0732">Signal</keyword>
<dbReference type="GO" id="GO:0020037">
    <property type="term" value="F:heme binding"/>
    <property type="evidence" value="ECO:0007669"/>
    <property type="project" value="InterPro"/>
</dbReference>
<dbReference type="InterPro" id="IPR036909">
    <property type="entry name" value="Cyt_c-like_dom_sf"/>
</dbReference>
<keyword evidence="4" id="KW-0249">Electron transport</keyword>
<dbReference type="EMBL" id="JABEQD010000001">
    <property type="protein sequence ID" value="MBB2167026.1"/>
    <property type="molecule type" value="Genomic_DNA"/>
</dbReference>
<comment type="caution">
    <text evidence="9">The sequence shown here is derived from an EMBL/GenBank/DDBJ whole genome shotgun (WGS) entry which is preliminary data.</text>
</comment>
<dbReference type="GO" id="GO:0046872">
    <property type="term" value="F:metal ion binding"/>
    <property type="evidence" value="ECO:0007669"/>
    <property type="project" value="UniProtKB-KW"/>
</dbReference>
<feature type="signal peptide" evidence="7">
    <location>
        <begin position="1"/>
        <end position="26"/>
    </location>
</feature>
<dbReference type="Gene3D" id="1.10.760.10">
    <property type="entry name" value="Cytochrome c-like domain"/>
    <property type="match status" value="1"/>
</dbReference>
<accession>A0A7W4IQ75</accession>